<dbReference type="Gene3D" id="3.40.50.360">
    <property type="match status" value="1"/>
</dbReference>
<dbReference type="PANTHER" id="PTHR43408">
    <property type="entry name" value="FMN REDUCTASE (NADPH)"/>
    <property type="match status" value="1"/>
</dbReference>
<name>A0ABR8UVE7_9MICC</name>
<evidence type="ECO:0000256" key="2">
    <source>
        <dbReference type="ARBA" id="ARBA00022643"/>
    </source>
</evidence>
<feature type="domain" description="NADPH-dependent FMN reductase-like" evidence="4">
    <location>
        <begin position="5"/>
        <end position="155"/>
    </location>
</feature>
<keyword evidence="3" id="KW-0560">Oxidoreductase</keyword>
<keyword evidence="2" id="KW-0288">FMN</keyword>
<dbReference type="InterPro" id="IPR029039">
    <property type="entry name" value="Flavoprotein-like_sf"/>
</dbReference>
<dbReference type="InterPro" id="IPR005025">
    <property type="entry name" value="FMN_Rdtase-like_dom"/>
</dbReference>
<evidence type="ECO:0000259" key="4">
    <source>
        <dbReference type="Pfam" id="PF03358"/>
    </source>
</evidence>
<evidence type="ECO:0000313" key="6">
    <source>
        <dbReference type="Proteomes" id="UP000609874"/>
    </source>
</evidence>
<dbReference type="NCBIfam" id="TIGR04037">
    <property type="entry name" value="LLM_duo_CE1759"/>
    <property type="match status" value="1"/>
</dbReference>
<protein>
    <submittedName>
        <fullName evidence="5">FMN reductase</fullName>
    </submittedName>
</protein>
<dbReference type="InterPro" id="IPR023932">
    <property type="entry name" value="CE1759_FMN_reduct"/>
</dbReference>
<proteinExistence type="predicted"/>
<sequence length="210" mass="22172">MAERRIVALSAGLGTPSSSRMLADQLSAAARQSLQDAGHEASVTTYELREYAVDIANAMVSGFAPPNLEALINEVIDADALIAVTPVFTASMSGLFKSFFDVIDKDALDGKPVMVGATGGSARHSMVLDFALRPMFSYLRARITPTAVFAAPDDWGAGTDGTGTLDRRVRRAGSELLALLGDAPAPAPRQNPNESLPFEQLLAQVQARPA</sequence>
<reference evidence="5 6" key="1">
    <citation type="submission" date="2020-08" db="EMBL/GenBank/DDBJ databases">
        <title>A Genomic Blueprint of the Chicken Gut Microbiome.</title>
        <authorList>
            <person name="Gilroy R."/>
            <person name="Ravi A."/>
            <person name="Getino M."/>
            <person name="Pursley I."/>
            <person name="Horton D.L."/>
            <person name="Alikhan N.-F."/>
            <person name="Baker D."/>
            <person name="Gharbi K."/>
            <person name="Hall N."/>
            <person name="Watson M."/>
            <person name="Adriaenssens E.M."/>
            <person name="Foster-Nyarko E."/>
            <person name="Jarju S."/>
            <person name="Secka A."/>
            <person name="Antonio M."/>
            <person name="Oren A."/>
            <person name="Chaudhuri R."/>
            <person name="La Ragione R.M."/>
            <person name="Hildebrand F."/>
            <person name="Pallen M.J."/>
        </authorList>
    </citation>
    <scope>NUCLEOTIDE SEQUENCE [LARGE SCALE GENOMIC DNA]</scope>
    <source>
        <strain evidence="5 6">Sa2CUA1</strain>
    </source>
</reference>
<gene>
    <name evidence="5" type="ORF">H9639_14610</name>
</gene>
<evidence type="ECO:0000256" key="1">
    <source>
        <dbReference type="ARBA" id="ARBA00022630"/>
    </source>
</evidence>
<dbReference type="PANTHER" id="PTHR43408:SF2">
    <property type="entry name" value="FMN REDUCTASE (NADPH)"/>
    <property type="match status" value="1"/>
</dbReference>
<dbReference type="Pfam" id="PF03358">
    <property type="entry name" value="FMN_red"/>
    <property type="match status" value="1"/>
</dbReference>
<accession>A0ABR8UVE7</accession>
<evidence type="ECO:0000313" key="5">
    <source>
        <dbReference type="EMBL" id="MBD7996529.1"/>
    </source>
</evidence>
<keyword evidence="6" id="KW-1185">Reference proteome</keyword>
<dbReference type="Proteomes" id="UP000609874">
    <property type="component" value="Unassembled WGS sequence"/>
</dbReference>
<evidence type="ECO:0000256" key="3">
    <source>
        <dbReference type="ARBA" id="ARBA00023002"/>
    </source>
</evidence>
<dbReference type="InterPro" id="IPR051814">
    <property type="entry name" value="NAD(P)H-dep_FMN_reductase"/>
</dbReference>
<keyword evidence="1" id="KW-0285">Flavoprotein</keyword>
<dbReference type="EMBL" id="JACSQD010000007">
    <property type="protein sequence ID" value="MBD7996529.1"/>
    <property type="molecule type" value="Genomic_DNA"/>
</dbReference>
<dbReference type="RefSeq" id="WP_191808807.1">
    <property type="nucleotide sequence ID" value="NZ_JACSQD010000007.1"/>
</dbReference>
<organism evidence="5 6">
    <name type="scientific">Arthrobacter gallicola</name>
    <dbReference type="NCBI Taxonomy" id="2762225"/>
    <lineage>
        <taxon>Bacteria</taxon>
        <taxon>Bacillati</taxon>
        <taxon>Actinomycetota</taxon>
        <taxon>Actinomycetes</taxon>
        <taxon>Micrococcales</taxon>
        <taxon>Micrococcaceae</taxon>
        <taxon>Arthrobacter</taxon>
    </lineage>
</organism>
<comment type="caution">
    <text evidence="5">The sequence shown here is derived from an EMBL/GenBank/DDBJ whole genome shotgun (WGS) entry which is preliminary data.</text>
</comment>
<dbReference type="SUPFAM" id="SSF52218">
    <property type="entry name" value="Flavoproteins"/>
    <property type="match status" value="1"/>
</dbReference>